<evidence type="ECO:0000256" key="1">
    <source>
        <dbReference type="SAM" id="Phobius"/>
    </source>
</evidence>
<keyword evidence="1" id="KW-1133">Transmembrane helix</keyword>
<evidence type="ECO:0000313" key="2">
    <source>
        <dbReference type="EMBL" id="MDE1348412.1"/>
    </source>
</evidence>
<feature type="transmembrane region" description="Helical" evidence="1">
    <location>
        <begin position="160"/>
        <end position="180"/>
    </location>
</feature>
<feature type="transmembrane region" description="Helical" evidence="1">
    <location>
        <begin position="6"/>
        <end position="27"/>
    </location>
</feature>
<keyword evidence="1" id="KW-0812">Transmembrane</keyword>
<name>A0A9X4FH81_9VIBR</name>
<accession>A0A9X4FH81</accession>
<comment type="caution">
    <text evidence="2">The sequence shown here is derived from an EMBL/GenBank/DDBJ whole genome shotgun (WGS) entry which is preliminary data.</text>
</comment>
<organism evidence="2 3">
    <name type="scientific">Vibrio aestuarianus</name>
    <dbReference type="NCBI Taxonomy" id="28171"/>
    <lineage>
        <taxon>Bacteria</taxon>
        <taxon>Pseudomonadati</taxon>
        <taxon>Pseudomonadota</taxon>
        <taxon>Gammaproteobacteria</taxon>
        <taxon>Vibrionales</taxon>
        <taxon>Vibrionaceae</taxon>
        <taxon>Vibrio</taxon>
    </lineage>
</organism>
<evidence type="ECO:0000313" key="3">
    <source>
        <dbReference type="Proteomes" id="UP001140978"/>
    </source>
</evidence>
<gene>
    <name evidence="2" type="ORF">L9X51_18800</name>
</gene>
<reference evidence="2" key="1">
    <citation type="submission" date="2022-02" db="EMBL/GenBank/DDBJ databases">
        <title>Emergence and expansion in Europe of a Vibrio aestuarianus clonal complex pathogenic for oysters.</title>
        <authorList>
            <person name="Mesnil A."/>
            <person name="Travers M.-A."/>
        </authorList>
    </citation>
    <scope>NUCLEOTIDE SEQUENCE</scope>
    <source>
        <strain evidence="2">19_064_15T1</strain>
    </source>
</reference>
<dbReference type="AlphaFoldDB" id="A0A9X4FH81"/>
<dbReference type="EMBL" id="JAKNAX010000131">
    <property type="protein sequence ID" value="MDE1348412.1"/>
    <property type="molecule type" value="Genomic_DNA"/>
</dbReference>
<dbReference type="RefSeq" id="WP_274676369.1">
    <property type="nucleotide sequence ID" value="NZ_JAKNAX010000131.1"/>
</dbReference>
<proteinExistence type="predicted"/>
<protein>
    <submittedName>
        <fullName evidence="2">Uncharacterized protein</fullName>
    </submittedName>
</protein>
<sequence length="197" mass="22579">MSDFFKYGVFALYALLIIGVFVFAFWIKRTRDRRISQLQEDLKLKIEAGFELTSKDIVIIGRAYDLSAKNSREALYRVYKGIKSPDEFERLKSLVAEIEKEEPFDTMPDEVKPSLLRVSELSYKSGEESDKHILTPITNILTKYQELQEEQKKTRKQTNIAYMLTVISFIVGAISLYFAITAPTASEIATQLGAMKQ</sequence>
<keyword evidence="1" id="KW-0472">Membrane</keyword>
<dbReference type="Proteomes" id="UP001140978">
    <property type="component" value="Unassembled WGS sequence"/>
</dbReference>